<dbReference type="EC" id="1.6.5.9" evidence="2"/>
<sequence>MNIPKVNNLKRIVIIGAGFAGLQVAKKLRRDKFQVILIDKNNYHTFQPLLYQVATAGLEPDSIAHSIRNIIRKTKNFFFRLAIVHYINTKKQTIHTNVGSLSYDYLIIATGSVTNYFGNKNIESFALPMKSIPEALNLRSLILQDFESALLTTDEKKKIKLMTFVIVGGGPTGVELAGALAEMKKYVLPHDYPDLDIRYMNIHLLQATSRLLDGMSEQSAKQAYKNLKELGVIIWLNSLVKDYNGEIVFMEKNQKIESFNVIWAAGVKGAIIKGFLKEDMEGNRILVNNYLKAIKYKNIFSIGDVAYVNDSKNYPNGYPMTAQPAIQQGNHLARNLNCFIDNIEMMKPFIYKNIGSMATIGRNKAVCDFPYLKLKGFLAWITWMFVHLVNLIGFRNRVIALTNWIIQYFHYNKSVRLIIRPFHRRKKRIT</sequence>
<reference evidence="12 13" key="1">
    <citation type="submission" date="2014-06" db="EMBL/GenBank/DDBJ databases">
        <title>Genome sequence of the intracellular symbiont Blattabacterium cuenoti, strain STAT from the wood feeding cockroach Salganea taiwanensis taiwanensis.</title>
        <authorList>
            <person name="Kinjo Y."/>
            <person name="Ohkuma M."/>
            <person name="Tokuda G."/>
        </authorList>
    </citation>
    <scope>NUCLEOTIDE SEQUENCE [LARGE SCALE GENOMIC DNA]</scope>
    <source>
        <strain evidence="12 13">STAT</strain>
    </source>
</reference>
<comment type="catalytic activity">
    <reaction evidence="8">
        <text>a quinone + NADH + H(+) = a quinol + NAD(+)</text>
        <dbReference type="Rhea" id="RHEA:46160"/>
        <dbReference type="ChEBI" id="CHEBI:15378"/>
        <dbReference type="ChEBI" id="CHEBI:24646"/>
        <dbReference type="ChEBI" id="CHEBI:57540"/>
        <dbReference type="ChEBI" id="CHEBI:57945"/>
        <dbReference type="ChEBI" id="CHEBI:132124"/>
        <dbReference type="EC" id="1.6.5.9"/>
    </reaction>
</comment>
<dbReference type="InterPro" id="IPR045024">
    <property type="entry name" value="NDH-2"/>
</dbReference>
<dbReference type="PRINTS" id="PR00411">
    <property type="entry name" value="PNDRDTASEI"/>
</dbReference>
<evidence type="ECO:0000256" key="9">
    <source>
        <dbReference type="SAM" id="Phobius"/>
    </source>
</evidence>
<dbReference type="Gene3D" id="3.50.50.100">
    <property type="match status" value="1"/>
</dbReference>
<keyword evidence="3" id="KW-0285">Flavoprotein</keyword>
<proteinExistence type="inferred from homology"/>
<dbReference type="AlphaFoldDB" id="A0A224AL46"/>
<dbReference type="Pfam" id="PF22366">
    <property type="entry name" value="NDH2_C"/>
    <property type="match status" value="1"/>
</dbReference>
<keyword evidence="6" id="KW-0560">Oxidoreductase</keyword>
<dbReference type="RefSeq" id="WP_119305615.1">
    <property type="nucleotide sequence ID" value="NZ_AP014608.1"/>
</dbReference>
<keyword evidence="7" id="KW-0520">NAD</keyword>
<evidence type="ECO:0000256" key="1">
    <source>
        <dbReference type="ARBA" id="ARBA00005272"/>
    </source>
</evidence>
<dbReference type="InterPro" id="IPR036188">
    <property type="entry name" value="FAD/NAD-bd_sf"/>
</dbReference>
<dbReference type="PRINTS" id="PR00368">
    <property type="entry name" value="FADPNR"/>
</dbReference>
<evidence type="ECO:0000313" key="13">
    <source>
        <dbReference type="Proteomes" id="UP000263619"/>
    </source>
</evidence>
<evidence type="ECO:0000256" key="3">
    <source>
        <dbReference type="ARBA" id="ARBA00022630"/>
    </source>
</evidence>
<dbReference type="PANTHER" id="PTHR43706">
    <property type="entry name" value="NADH DEHYDROGENASE"/>
    <property type="match status" value="1"/>
</dbReference>
<dbReference type="PANTHER" id="PTHR43706:SF47">
    <property type="entry name" value="EXTERNAL NADH-UBIQUINONE OXIDOREDUCTASE 1, MITOCHONDRIAL-RELATED"/>
    <property type="match status" value="1"/>
</dbReference>
<evidence type="ECO:0000256" key="4">
    <source>
        <dbReference type="ARBA" id="ARBA00022827"/>
    </source>
</evidence>
<dbReference type="Proteomes" id="UP000263619">
    <property type="component" value="Chromosome"/>
</dbReference>
<feature type="transmembrane region" description="Helical" evidence="9">
    <location>
        <begin position="377"/>
        <end position="394"/>
    </location>
</feature>
<evidence type="ECO:0000256" key="7">
    <source>
        <dbReference type="ARBA" id="ARBA00023027"/>
    </source>
</evidence>
<dbReference type="EMBL" id="AP014608">
    <property type="protein sequence ID" value="BBA17360.1"/>
    <property type="molecule type" value="Genomic_DNA"/>
</dbReference>
<dbReference type="InterPro" id="IPR023753">
    <property type="entry name" value="FAD/NAD-binding_dom"/>
</dbReference>
<gene>
    <name evidence="12" type="primary">ndh</name>
    <name evidence="12" type="ORF">STAT_444</name>
</gene>
<evidence type="ECO:0000256" key="2">
    <source>
        <dbReference type="ARBA" id="ARBA00012637"/>
    </source>
</evidence>
<keyword evidence="9" id="KW-0812">Transmembrane</keyword>
<comment type="similarity">
    <text evidence="1">Belongs to the NADH dehydrogenase family.</text>
</comment>
<feature type="domain" description="External alternative NADH-ubiquinone oxidoreductase-like C-terminal" evidence="11">
    <location>
        <begin position="355"/>
        <end position="409"/>
    </location>
</feature>
<keyword evidence="13" id="KW-1185">Reference proteome</keyword>
<dbReference type="GO" id="GO:0050136">
    <property type="term" value="F:NADH dehydrogenase (quinone) (non-electrogenic) activity"/>
    <property type="evidence" value="ECO:0007669"/>
    <property type="project" value="UniProtKB-EC"/>
</dbReference>
<evidence type="ECO:0000256" key="5">
    <source>
        <dbReference type="ARBA" id="ARBA00022946"/>
    </source>
</evidence>
<evidence type="ECO:0000256" key="6">
    <source>
        <dbReference type="ARBA" id="ARBA00023002"/>
    </source>
</evidence>
<evidence type="ECO:0000259" key="10">
    <source>
        <dbReference type="Pfam" id="PF07992"/>
    </source>
</evidence>
<keyword evidence="4" id="KW-0274">FAD</keyword>
<feature type="domain" description="FAD/NAD(P)-binding" evidence="10">
    <location>
        <begin position="11"/>
        <end position="329"/>
    </location>
</feature>
<dbReference type="OrthoDB" id="9781621at2"/>
<keyword evidence="9" id="KW-0472">Membrane</keyword>
<keyword evidence="5" id="KW-0809">Transit peptide</keyword>
<dbReference type="InterPro" id="IPR054585">
    <property type="entry name" value="NDH2-like_C"/>
</dbReference>
<accession>A0A224AL46</accession>
<name>A0A224AL46_9FLAO</name>
<evidence type="ECO:0000256" key="8">
    <source>
        <dbReference type="ARBA" id="ARBA00047599"/>
    </source>
</evidence>
<organism evidence="12 13">
    <name type="scientific">Blattabacterium cuenoti STAT</name>
    <dbReference type="NCBI Taxonomy" id="1457030"/>
    <lineage>
        <taxon>Bacteria</taxon>
        <taxon>Pseudomonadati</taxon>
        <taxon>Bacteroidota</taxon>
        <taxon>Flavobacteriia</taxon>
        <taxon>Flavobacteriales</taxon>
        <taxon>Blattabacteriaceae</taxon>
        <taxon>Blattabacterium</taxon>
    </lineage>
</organism>
<protein>
    <recommendedName>
        <fullName evidence="2">NADH:ubiquinone reductase (non-electrogenic)</fullName>
        <ecNumber evidence="2">1.6.5.9</ecNumber>
    </recommendedName>
</protein>
<dbReference type="SUPFAM" id="SSF51905">
    <property type="entry name" value="FAD/NAD(P)-binding domain"/>
    <property type="match status" value="2"/>
</dbReference>
<keyword evidence="9" id="KW-1133">Transmembrane helix</keyword>
<dbReference type="Pfam" id="PF07992">
    <property type="entry name" value="Pyr_redox_2"/>
    <property type="match status" value="1"/>
</dbReference>
<evidence type="ECO:0000259" key="11">
    <source>
        <dbReference type="Pfam" id="PF22366"/>
    </source>
</evidence>
<evidence type="ECO:0000313" key="12">
    <source>
        <dbReference type="EMBL" id="BBA17360.1"/>
    </source>
</evidence>